<dbReference type="InterPro" id="IPR002023">
    <property type="entry name" value="NuoE-like"/>
</dbReference>
<keyword evidence="6 11" id="KW-0411">Iron-sulfur</keyword>
<evidence type="ECO:0000256" key="6">
    <source>
        <dbReference type="ARBA" id="ARBA00023014"/>
    </source>
</evidence>
<evidence type="ECO:0000256" key="9">
    <source>
        <dbReference type="ARBA" id="ARBA00034078"/>
    </source>
</evidence>
<gene>
    <name evidence="12" type="primary">nuoE</name>
    <name evidence="12" type="ORF">HQ497_09095</name>
</gene>
<evidence type="ECO:0000256" key="11">
    <source>
        <dbReference type="PIRSR" id="PIRSR000216-1"/>
    </source>
</evidence>
<evidence type="ECO:0000256" key="5">
    <source>
        <dbReference type="ARBA" id="ARBA00023004"/>
    </source>
</evidence>
<keyword evidence="5 11" id="KW-0408">Iron</keyword>
<dbReference type="NCBIfam" id="TIGR01958">
    <property type="entry name" value="nuoE_fam"/>
    <property type="match status" value="1"/>
</dbReference>
<dbReference type="InterPro" id="IPR042128">
    <property type="entry name" value="NuoE_dom"/>
</dbReference>
<dbReference type="InterPro" id="IPR036249">
    <property type="entry name" value="Thioredoxin-like_sf"/>
</dbReference>
<sequence>MKSELINALSRAEIDAIEAEITHLPDRKSAAIDALKIVQSQRGWISDDSLSAIAKLLNMSAAELDGIATFYNLIFRHPVGEQVILFCDSVSCWLMNGEKVCSKLQRTLGIQHGETTADGQYTLLPVTCLGDCDHAPAMMVGESLHHDLTVDNIEAIFK</sequence>
<evidence type="ECO:0000256" key="7">
    <source>
        <dbReference type="ARBA" id="ARBA00031580"/>
    </source>
</evidence>
<dbReference type="PIRSF" id="PIRSF000216">
    <property type="entry name" value="NADH_DH_24kDa"/>
    <property type="match status" value="1"/>
</dbReference>
<evidence type="ECO:0000256" key="10">
    <source>
        <dbReference type="ARBA" id="ARBA00047712"/>
    </source>
</evidence>
<dbReference type="PANTHER" id="PTHR10371:SF3">
    <property type="entry name" value="NADH DEHYDROGENASE [UBIQUINONE] FLAVOPROTEIN 2, MITOCHONDRIAL"/>
    <property type="match status" value="1"/>
</dbReference>
<evidence type="ECO:0000313" key="13">
    <source>
        <dbReference type="Proteomes" id="UP000754644"/>
    </source>
</evidence>
<dbReference type="Gene3D" id="1.10.10.1590">
    <property type="entry name" value="NADH-quinone oxidoreductase subunit E"/>
    <property type="match status" value="1"/>
</dbReference>
<evidence type="ECO:0000256" key="8">
    <source>
        <dbReference type="ARBA" id="ARBA00032788"/>
    </source>
</evidence>
<dbReference type="GO" id="GO:0003954">
    <property type="term" value="F:NADH dehydrogenase activity"/>
    <property type="evidence" value="ECO:0007669"/>
    <property type="project" value="TreeGrafter"/>
</dbReference>
<evidence type="ECO:0000256" key="2">
    <source>
        <dbReference type="ARBA" id="ARBA00019898"/>
    </source>
</evidence>
<evidence type="ECO:0000256" key="3">
    <source>
        <dbReference type="ARBA" id="ARBA00022714"/>
    </source>
</evidence>
<evidence type="ECO:0000256" key="1">
    <source>
        <dbReference type="ARBA" id="ARBA00010643"/>
    </source>
</evidence>
<evidence type="ECO:0000313" key="12">
    <source>
        <dbReference type="EMBL" id="NQV65508.1"/>
    </source>
</evidence>
<feature type="binding site" evidence="11">
    <location>
        <position position="92"/>
    </location>
    <ligand>
        <name>[2Fe-2S] cluster</name>
        <dbReference type="ChEBI" id="CHEBI:190135"/>
    </ligand>
</feature>
<keyword evidence="4 11" id="KW-0479">Metal-binding</keyword>
<dbReference type="PANTHER" id="PTHR10371">
    <property type="entry name" value="NADH DEHYDROGENASE UBIQUINONE FLAVOPROTEIN 2, MITOCHONDRIAL"/>
    <property type="match status" value="1"/>
</dbReference>
<dbReference type="CDD" id="cd03064">
    <property type="entry name" value="TRX_Fd_NuoE"/>
    <property type="match status" value="1"/>
</dbReference>
<dbReference type="FunFam" id="1.10.10.1590:FF:000001">
    <property type="entry name" value="NADH-quinone oxidoreductase subunit E"/>
    <property type="match status" value="1"/>
</dbReference>
<dbReference type="GO" id="GO:0051537">
    <property type="term" value="F:2 iron, 2 sulfur cluster binding"/>
    <property type="evidence" value="ECO:0007669"/>
    <property type="project" value="UniProtKB-KW"/>
</dbReference>
<comment type="similarity">
    <text evidence="1">Belongs to the complex I 24 kDa subunit family.</text>
</comment>
<dbReference type="AlphaFoldDB" id="A0A972VWD9"/>
<comment type="catalytic activity">
    <reaction evidence="10">
        <text>a quinone + NADH + 5 H(+)(in) = a quinol + NAD(+) + 4 H(+)(out)</text>
        <dbReference type="Rhea" id="RHEA:57888"/>
        <dbReference type="ChEBI" id="CHEBI:15378"/>
        <dbReference type="ChEBI" id="CHEBI:24646"/>
        <dbReference type="ChEBI" id="CHEBI:57540"/>
        <dbReference type="ChEBI" id="CHEBI:57945"/>
        <dbReference type="ChEBI" id="CHEBI:132124"/>
    </reaction>
</comment>
<comment type="cofactor">
    <cofactor evidence="11">
        <name>[2Fe-2S] cluster</name>
        <dbReference type="ChEBI" id="CHEBI:190135"/>
    </cofactor>
    <text evidence="11">Binds 1 [2Fe-2S] cluster.</text>
</comment>
<dbReference type="SUPFAM" id="SSF52833">
    <property type="entry name" value="Thioredoxin-like"/>
    <property type="match status" value="1"/>
</dbReference>
<comment type="cofactor">
    <cofactor evidence="9">
        <name>[2Fe-2S] cluster</name>
        <dbReference type="ChEBI" id="CHEBI:190135"/>
    </cofactor>
</comment>
<dbReference type="Pfam" id="PF01257">
    <property type="entry name" value="2Fe-2S_thioredx"/>
    <property type="match status" value="1"/>
</dbReference>
<keyword evidence="12" id="KW-0560">Oxidoreductase</keyword>
<accession>A0A972VWD9</accession>
<proteinExistence type="inferred from homology"/>
<protein>
    <recommendedName>
        <fullName evidence="2">NADH-quinone oxidoreductase subunit E</fullName>
    </recommendedName>
    <alternativeName>
        <fullName evidence="7">NADH dehydrogenase I subunit E</fullName>
    </alternativeName>
    <alternativeName>
        <fullName evidence="8">NDH-1 subunit E</fullName>
    </alternativeName>
</protein>
<comment type="caution">
    <text evidence="12">The sequence shown here is derived from an EMBL/GenBank/DDBJ whole genome shotgun (WGS) entry which is preliminary data.</text>
</comment>
<dbReference type="NCBIfam" id="NF005722">
    <property type="entry name" value="PRK07539.1-2"/>
    <property type="match status" value="1"/>
</dbReference>
<feature type="binding site" evidence="11">
    <location>
        <position position="87"/>
    </location>
    <ligand>
        <name>[2Fe-2S] cluster</name>
        <dbReference type="ChEBI" id="CHEBI:190135"/>
    </ligand>
</feature>
<dbReference type="Gene3D" id="3.40.30.10">
    <property type="entry name" value="Glutaredoxin"/>
    <property type="match status" value="1"/>
</dbReference>
<feature type="binding site" evidence="11">
    <location>
        <position position="132"/>
    </location>
    <ligand>
        <name>[2Fe-2S] cluster</name>
        <dbReference type="ChEBI" id="CHEBI:190135"/>
    </ligand>
</feature>
<reference evidence="12" key="1">
    <citation type="submission" date="2020-05" db="EMBL/GenBank/DDBJ databases">
        <title>Sulfur intermediates as new biogeochemical hubs in an aquatic model microbial ecosystem.</title>
        <authorList>
            <person name="Vigneron A."/>
        </authorList>
    </citation>
    <scope>NUCLEOTIDE SEQUENCE</scope>
    <source>
        <strain evidence="12">Bin.250</strain>
    </source>
</reference>
<feature type="binding site" evidence="11">
    <location>
        <position position="128"/>
    </location>
    <ligand>
        <name>[2Fe-2S] cluster</name>
        <dbReference type="ChEBI" id="CHEBI:190135"/>
    </ligand>
</feature>
<dbReference type="EMBL" id="JABMOJ010000339">
    <property type="protein sequence ID" value="NQV65508.1"/>
    <property type="molecule type" value="Genomic_DNA"/>
</dbReference>
<evidence type="ECO:0000256" key="4">
    <source>
        <dbReference type="ARBA" id="ARBA00022723"/>
    </source>
</evidence>
<dbReference type="GO" id="GO:0046872">
    <property type="term" value="F:metal ion binding"/>
    <property type="evidence" value="ECO:0007669"/>
    <property type="project" value="UniProtKB-KW"/>
</dbReference>
<name>A0A972VWD9_9GAMM</name>
<dbReference type="Proteomes" id="UP000754644">
    <property type="component" value="Unassembled WGS sequence"/>
</dbReference>
<organism evidence="12 13">
    <name type="scientific">SAR86 cluster bacterium</name>
    <dbReference type="NCBI Taxonomy" id="2030880"/>
    <lineage>
        <taxon>Bacteria</taxon>
        <taxon>Pseudomonadati</taxon>
        <taxon>Pseudomonadota</taxon>
        <taxon>Gammaproteobacteria</taxon>
        <taxon>SAR86 cluster</taxon>
    </lineage>
</organism>
<dbReference type="InterPro" id="IPR041921">
    <property type="entry name" value="NuoE_N"/>
</dbReference>
<keyword evidence="3 11" id="KW-0001">2Fe-2S</keyword>